<evidence type="ECO:0000259" key="2">
    <source>
        <dbReference type="SMART" id="SM00233"/>
    </source>
</evidence>
<dbReference type="InterPro" id="IPR058155">
    <property type="entry name" value="Skg3/CAF120-like_PH"/>
</dbReference>
<dbReference type="Proteomes" id="UP000613580">
    <property type="component" value="Unassembled WGS sequence"/>
</dbReference>
<feature type="compositionally biased region" description="Pro residues" evidence="1">
    <location>
        <begin position="875"/>
        <end position="884"/>
    </location>
</feature>
<feature type="compositionally biased region" description="Basic and acidic residues" evidence="1">
    <location>
        <begin position="1169"/>
        <end position="1183"/>
    </location>
</feature>
<feature type="region of interest" description="Disordered" evidence="1">
    <location>
        <begin position="1410"/>
        <end position="1484"/>
    </location>
</feature>
<dbReference type="Gene3D" id="2.30.29.30">
    <property type="entry name" value="Pleckstrin-homology domain (PH domain)/Phosphotyrosine-binding domain (PTB)"/>
    <property type="match status" value="1"/>
</dbReference>
<feature type="compositionally biased region" description="Basic and acidic residues" evidence="1">
    <location>
        <begin position="1225"/>
        <end position="1247"/>
    </location>
</feature>
<organism evidence="3 4">
    <name type="scientific">Mycena chlorophos</name>
    <name type="common">Agaric fungus</name>
    <name type="synonym">Agaricus chlorophos</name>
    <dbReference type="NCBI Taxonomy" id="658473"/>
    <lineage>
        <taxon>Eukaryota</taxon>
        <taxon>Fungi</taxon>
        <taxon>Dikarya</taxon>
        <taxon>Basidiomycota</taxon>
        <taxon>Agaricomycotina</taxon>
        <taxon>Agaricomycetes</taxon>
        <taxon>Agaricomycetidae</taxon>
        <taxon>Agaricales</taxon>
        <taxon>Marasmiineae</taxon>
        <taxon>Mycenaceae</taxon>
        <taxon>Mycena</taxon>
    </lineage>
</organism>
<feature type="compositionally biased region" description="Gly residues" evidence="1">
    <location>
        <begin position="1351"/>
        <end position="1370"/>
    </location>
</feature>
<evidence type="ECO:0000313" key="3">
    <source>
        <dbReference type="EMBL" id="KAF7316741.1"/>
    </source>
</evidence>
<feature type="compositionally biased region" description="Polar residues" evidence="1">
    <location>
        <begin position="766"/>
        <end position="779"/>
    </location>
</feature>
<keyword evidence="4" id="KW-1185">Reference proteome</keyword>
<feature type="compositionally biased region" description="Polar residues" evidence="1">
    <location>
        <begin position="616"/>
        <end position="633"/>
    </location>
</feature>
<comment type="caution">
    <text evidence="3">The sequence shown here is derived from an EMBL/GenBank/DDBJ whole genome shotgun (WGS) entry which is preliminary data.</text>
</comment>
<dbReference type="SMART" id="SM00233">
    <property type="entry name" value="PH"/>
    <property type="match status" value="1"/>
</dbReference>
<feature type="region of interest" description="Disordered" evidence="1">
    <location>
        <begin position="1"/>
        <end position="70"/>
    </location>
</feature>
<feature type="region of interest" description="Disordered" evidence="1">
    <location>
        <begin position="454"/>
        <end position="1145"/>
    </location>
</feature>
<feature type="compositionally biased region" description="Polar residues" evidence="1">
    <location>
        <begin position="1032"/>
        <end position="1042"/>
    </location>
</feature>
<reference evidence="3" key="1">
    <citation type="submission" date="2020-05" db="EMBL/GenBank/DDBJ databases">
        <title>Mycena genomes resolve the evolution of fungal bioluminescence.</title>
        <authorList>
            <person name="Tsai I.J."/>
        </authorList>
    </citation>
    <scope>NUCLEOTIDE SEQUENCE</scope>
    <source>
        <strain evidence="3">110903Hualien_Pintung</strain>
    </source>
</reference>
<feature type="compositionally biased region" description="Polar residues" evidence="1">
    <location>
        <begin position="528"/>
        <end position="591"/>
    </location>
</feature>
<gene>
    <name evidence="3" type="ORF">HMN09_00407200</name>
</gene>
<feature type="compositionally biased region" description="Pro residues" evidence="1">
    <location>
        <begin position="480"/>
        <end position="490"/>
    </location>
</feature>
<sequence>MDQSPQSHNRSNSSSFFNFRKNSTNADSPQTPQRAQSFLTRSRMEQQQHQQPPPQPQRPSLDGAPPAPLHPEIRSVVQLTTAHARKVYFSGPLVRRIERQPDGQKPVKDEGWAEVWGQLNGTTLSIWDMKAVQEASARGTEVPPSYLNITDAFIHVLGAVSVPANESKPQKRYPDVLTVNTGGSNLILFSCPTTQALLCWAAALRLSAWEKSRLEEIYTAHLLRITLSGPDHPTTLTNGRMEGWVRLRIAGQVDWKKVWMTVCAAADSVPQPPDAARSKRRMSNIFSKDHAVSDIPLPPRPIIAIYPGPKPKERKKPLLTIHNVSQAFAVYPERPELISRSTLIKLEGLIGDEDTAGEMARREGWLLVMPELEGGLGQAEEMLKWIVALHDAFQLYGRPGAWNWDPRNPRSLMFGYPVGPNRDHLFLPREQAETLDVRDDRTSSIRGQLSAILAQQVPQRAPGAPPPTQQAPSPIRRPLDAPPTLPPLGENPPQIGAGPLLPPLSFGSDPPAPVDEGPAPPIPERNPTRQTSAAIDSSTVLSPQRRSTLNNGNGTVSPPPQTVRTMSPTGQKSTTIIDNAPLTQSPKSSFESRLPSPPIQDFGFPPRKSPEPPSVTAFSRGNSTTFSSESHAGSSIRMVPQSTLPEPPAPEPVNRGMNHSPTSILTSPHSVNDSPATARSMSRSSVLTSPFSNAGHVSPTGGATFGSLQPTEDNNFSNEAGALYYMQQFEPSTLPRHKAPPRQQPTTISEGDDEESDESDGPGNMTAATSDSYGTQSPVLRQGTPMAFHQAASDASRAQTSSPATSMSSHAPTSAASSQLQQYAGLGRKPSGARAPNPNRGYRGPERGLSSTTTPSKPSEPLAEEDSQSERSMPVPEPSPPPPVRSNEDLDALAALSYLDVNDDAPPVSPPSAGAYDGLAPVAPLRPHTATERVASRTEQRAPTPPSEFKSSFAPSKQAAERKAKIEAQQAAHNAAVHRPGRANGKRRSRVAAGGGGGWGESSDEEEEEEEEEDDDDVDSDGEPAPAIRKQATPSSSAPNSSVDHRPAMQNEDPAATYSHLRPPRTLPQPPPRSFAEPEQQRRVPSDPYAAPDRRTFLDDGTQLRSQADMPTPGAGRQSMWSTVLDPGRTPGAPPPGQNNNSDTFVQLDDSKLTKAFTPQGLLSAGMQDKADRSAKRQEEMARESGASLINVPNKPPPPQTGLLGAITAHERERKREGGVGAALTEREREKRIAEDRQRRFDEHQRQQLDQMQQGGAGGGGSVYGGQFGGYNPMMNPMMMNPMMMGMNPMMPMMTGQGMNPMMTGQGMNPMMTGQMGYPGMFNPQQMFAAQQAAAQAYQQAMVAFSTAGSQVGGEGGGGGGSQMAGGNNMGPGTPSQMNPMMSGGMFDPRMSMMGMGMPMMGMPMQGMPMQMTGMSQFDPRFTPGGGGTPDVNAPLAPPSGLPGQYPSRTSSPARGSPARGSPLIRPVDAANATGSRPTSPRPT</sequence>
<dbReference type="PANTHER" id="PTHR24216">
    <property type="entry name" value="PAXILLIN-RELATED"/>
    <property type="match status" value="1"/>
</dbReference>
<dbReference type="PANTHER" id="PTHR24216:SF65">
    <property type="entry name" value="PAXILLIN-LIKE PROTEIN 1"/>
    <property type="match status" value="1"/>
</dbReference>
<feature type="domain" description="PH" evidence="2">
    <location>
        <begin position="87"/>
        <end position="211"/>
    </location>
</feature>
<dbReference type="SUPFAM" id="SSF50729">
    <property type="entry name" value="PH domain-like"/>
    <property type="match status" value="1"/>
</dbReference>
<feature type="compositionally biased region" description="Basic and acidic residues" evidence="1">
    <location>
        <begin position="929"/>
        <end position="940"/>
    </location>
</feature>
<dbReference type="InterPro" id="IPR001849">
    <property type="entry name" value="PH_domain"/>
</dbReference>
<feature type="compositionally biased region" description="Acidic residues" evidence="1">
    <location>
        <begin position="750"/>
        <end position="760"/>
    </location>
</feature>
<name>A0A8H6WH90_MYCCL</name>
<evidence type="ECO:0000313" key="4">
    <source>
        <dbReference type="Proteomes" id="UP000613580"/>
    </source>
</evidence>
<feature type="compositionally biased region" description="Low complexity" evidence="1">
    <location>
        <begin position="850"/>
        <end position="861"/>
    </location>
</feature>
<feature type="compositionally biased region" description="Polar residues" evidence="1">
    <location>
        <begin position="26"/>
        <end position="40"/>
    </location>
</feature>
<protein>
    <submittedName>
        <fullName evidence="3">PH domain-containing protein</fullName>
    </submittedName>
</protein>
<feature type="region of interest" description="Disordered" evidence="1">
    <location>
        <begin position="1211"/>
        <end position="1261"/>
    </location>
</feature>
<dbReference type="Pfam" id="PF25381">
    <property type="entry name" value="PH_26"/>
    <property type="match status" value="1"/>
</dbReference>
<feature type="compositionally biased region" description="Polar residues" evidence="1">
    <location>
        <begin position="796"/>
        <end position="822"/>
    </location>
</feature>
<dbReference type="OrthoDB" id="5563754at2759"/>
<feature type="region of interest" description="Disordered" evidence="1">
    <location>
        <begin position="1351"/>
        <end position="1377"/>
    </location>
</feature>
<dbReference type="InterPro" id="IPR011993">
    <property type="entry name" value="PH-like_dom_sf"/>
</dbReference>
<feature type="compositionally biased region" description="Polar residues" evidence="1">
    <location>
        <begin position="657"/>
        <end position="692"/>
    </location>
</feature>
<feature type="compositionally biased region" description="Pro residues" evidence="1">
    <location>
        <begin position="510"/>
        <end position="524"/>
    </location>
</feature>
<feature type="compositionally biased region" description="Acidic residues" evidence="1">
    <location>
        <begin position="1002"/>
        <end position="1022"/>
    </location>
</feature>
<accession>A0A8H6WH90</accession>
<feature type="compositionally biased region" description="Polar residues" evidence="1">
    <location>
        <begin position="1473"/>
        <end position="1484"/>
    </location>
</feature>
<proteinExistence type="predicted"/>
<feature type="compositionally biased region" description="Polar residues" evidence="1">
    <location>
        <begin position="706"/>
        <end position="718"/>
    </location>
</feature>
<evidence type="ECO:0000256" key="1">
    <source>
        <dbReference type="SAM" id="MobiDB-lite"/>
    </source>
</evidence>
<feature type="compositionally biased region" description="Low complexity" evidence="1">
    <location>
        <begin position="9"/>
        <end position="25"/>
    </location>
</feature>
<feature type="region of interest" description="Disordered" evidence="1">
    <location>
        <begin position="1158"/>
        <end position="1199"/>
    </location>
</feature>
<dbReference type="EMBL" id="JACAZE010000005">
    <property type="protein sequence ID" value="KAF7316741.1"/>
    <property type="molecule type" value="Genomic_DNA"/>
</dbReference>
<feature type="compositionally biased region" description="Basic residues" evidence="1">
    <location>
        <begin position="979"/>
        <end position="990"/>
    </location>
</feature>